<dbReference type="EMBL" id="ODYU01005785">
    <property type="protein sequence ID" value="SOQ47013.1"/>
    <property type="molecule type" value="Genomic_DNA"/>
</dbReference>
<organism evidence="7">
    <name type="scientific">Spodoptera frugiperda</name>
    <name type="common">Fall armyworm</name>
    <dbReference type="NCBI Taxonomy" id="7108"/>
    <lineage>
        <taxon>Eukaryota</taxon>
        <taxon>Metazoa</taxon>
        <taxon>Ecdysozoa</taxon>
        <taxon>Arthropoda</taxon>
        <taxon>Hexapoda</taxon>
        <taxon>Insecta</taxon>
        <taxon>Pterygota</taxon>
        <taxon>Neoptera</taxon>
        <taxon>Endopterygota</taxon>
        <taxon>Lepidoptera</taxon>
        <taxon>Glossata</taxon>
        <taxon>Ditrysia</taxon>
        <taxon>Noctuoidea</taxon>
        <taxon>Noctuidae</taxon>
        <taxon>Amphipyrinae</taxon>
        <taxon>Spodoptera</taxon>
    </lineage>
</organism>
<protein>
    <submittedName>
        <fullName evidence="7">SFRICE_029528</fullName>
    </submittedName>
</protein>
<dbReference type="InterPro" id="IPR010475">
    <property type="entry name" value="AKH/RPCH_hormone"/>
</dbReference>
<accession>A0A2H1W1W6</accession>
<proteinExistence type="inferred from homology"/>
<comment type="subcellular location">
    <subcellularLocation>
        <location evidence="1">Secreted</location>
    </subcellularLocation>
</comment>
<evidence type="ECO:0000313" key="7">
    <source>
        <dbReference type="EMBL" id="SOQ47013.1"/>
    </source>
</evidence>
<keyword evidence="6" id="KW-0527">Neuropeptide</keyword>
<gene>
    <name evidence="7" type="ORF">SFRICE_029528</name>
</gene>
<keyword evidence="4" id="KW-0372">Hormone</keyword>
<dbReference type="GO" id="GO:0005179">
    <property type="term" value="F:hormone activity"/>
    <property type="evidence" value="ECO:0007669"/>
    <property type="project" value="UniProtKB-KW"/>
</dbReference>
<evidence type="ECO:0000256" key="3">
    <source>
        <dbReference type="ARBA" id="ARBA00022525"/>
    </source>
</evidence>
<evidence type="ECO:0000256" key="4">
    <source>
        <dbReference type="ARBA" id="ARBA00022702"/>
    </source>
</evidence>
<evidence type="ECO:0000256" key="2">
    <source>
        <dbReference type="ARBA" id="ARBA00006145"/>
    </source>
</evidence>
<comment type="similarity">
    <text evidence="2">Belongs to the AKH/HRTH/RPCH family.</text>
</comment>
<evidence type="ECO:0000256" key="1">
    <source>
        <dbReference type="ARBA" id="ARBA00004613"/>
    </source>
</evidence>
<keyword evidence="3" id="KW-0964">Secreted</keyword>
<evidence type="ECO:0000256" key="6">
    <source>
        <dbReference type="ARBA" id="ARBA00023320"/>
    </source>
</evidence>
<dbReference type="GO" id="GO:0005576">
    <property type="term" value="C:extracellular region"/>
    <property type="evidence" value="ECO:0007669"/>
    <property type="project" value="UniProtKB-SubCell"/>
</dbReference>
<sequence>MLSAMLEAHIHQSRNAAQTVARCLAVLAACVLAAALVSAQITFSRDWTGGKRAAPQLALDCGQFTRLCRHFVYVLYLSLMSQASRLILLPYTGHISKLCASTEKFSKIRKTPRNISPDLVIKSETSCPTFALGNTRSTRQSGMPFMKIIILILHYLTIDFHELKQALTSEMATKRQELDKPPLYDEE</sequence>
<dbReference type="AlphaFoldDB" id="A0A2H1W1W6"/>
<dbReference type="GO" id="GO:0007218">
    <property type="term" value="P:neuropeptide signaling pathway"/>
    <property type="evidence" value="ECO:0007669"/>
    <property type="project" value="UniProtKB-KW"/>
</dbReference>
<keyword evidence="5" id="KW-0732">Signal</keyword>
<reference evidence="7" key="1">
    <citation type="submission" date="2016-07" db="EMBL/GenBank/DDBJ databases">
        <authorList>
            <person name="Bretaudeau A."/>
        </authorList>
    </citation>
    <scope>NUCLEOTIDE SEQUENCE</scope>
    <source>
        <strain evidence="7">Rice</strain>
        <tissue evidence="7">Whole body</tissue>
    </source>
</reference>
<dbReference type="Pfam" id="PF06377">
    <property type="entry name" value="Adipokin_hormo"/>
    <property type="match status" value="1"/>
</dbReference>
<name>A0A2H1W1W6_SPOFR</name>
<evidence type="ECO:0000256" key="5">
    <source>
        <dbReference type="ARBA" id="ARBA00022729"/>
    </source>
</evidence>